<dbReference type="GO" id="GO:0003677">
    <property type="term" value="F:DNA binding"/>
    <property type="evidence" value="ECO:0007669"/>
    <property type="project" value="InterPro"/>
</dbReference>
<protein>
    <recommendedName>
        <fullName evidence="9">HTH deoR-type domain-containing protein</fullName>
    </recommendedName>
</protein>
<dbReference type="AlphaFoldDB" id="A0A1J4TZM1"/>
<evidence type="ECO:0000256" key="4">
    <source>
        <dbReference type="ARBA" id="ARBA00023163"/>
    </source>
</evidence>
<dbReference type="Pfam" id="PF08220">
    <property type="entry name" value="HTH_DeoR"/>
    <property type="match status" value="1"/>
</dbReference>
<dbReference type="InterPro" id="IPR036388">
    <property type="entry name" value="WH-like_DNA-bd_sf"/>
</dbReference>
<accession>A0A1J4TZM1</accession>
<dbReference type="GO" id="GO:0045892">
    <property type="term" value="P:negative regulation of DNA-templated transcription"/>
    <property type="evidence" value="ECO:0007669"/>
    <property type="project" value="TreeGrafter"/>
</dbReference>
<evidence type="ECO:0000256" key="2">
    <source>
        <dbReference type="ARBA" id="ARBA00023015"/>
    </source>
</evidence>
<comment type="caution">
    <text evidence="7">The sequence shown here is derived from an EMBL/GenBank/DDBJ whole genome shotgun (WGS) entry which is preliminary data.</text>
</comment>
<dbReference type="Proteomes" id="UP000182465">
    <property type="component" value="Unassembled WGS sequence"/>
</dbReference>
<dbReference type="Pfam" id="PF01628">
    <property type="entry name" value="HrcA"/>
    <property type="match status" value="1"/>
</dbReference>
<dbReference type="InterPro" id="IPR029016">
    <property type="entry name" value="GAF-like_dom_sf"/>
</dbReference>
<dbReference type="Gene3D" id="3.30.450.40">
    <property type="match status" value="1"/>
</dbReference>
<evidence type="ECO:0000256" key="3">
    <source>
        <dbReference type="ARBA" id="ARBA00023016"/>
    </source>
</evidence>
<evidence type="ECO:0008006" key="9">
    <source>
        <dbReference type="Google" id="ProtNLM"/>
    </source>
</evidence>
<feature type="domain" description="HTH deoR-type" evidence="6">
    <location>
        <begin position="34"/>
        <end position="62"/>
    </location>
</feature>
<feature type="domain" description="Heat-inducible transcription repressor HrcA C-terminal" evidence="5">
    <location>
        <begin position="74"/>
        <end position="213"/>
    </location>
</feature>
<reference evidence="7" key="1">
    <citation type="journal article" date="2016" name="Environ. Microbiol.">
        <title>Genomic resolution of a cold subsurface aquifer community provides metabolic insights for novel microbes adapted to high CO concentrations.</title>
        <authorList>
            <person name="Probst A.J."/>
            <person name="Castelle C.J."/>
            <person name="Singh A."/>
            <person name="Brown C.T."/>
            <person name="Anantharaman K."/>
            <person name="Sharon I."/>
            <person name="Hug L.A."/>
            <person name="Burstein D."/>
            <person name="Emerson J.B."/>
            <person name="Thomas B.C."/>
            <person name="Banfield J.F."/>
        </authorList>
    </citation>
    <scope>NUCLEOTIDE SEQUENCE [LARGE SCALE GENOMIC DNA]</scope>
    <source>
        <strain evidence="7">CG1_02_38_13</strain>
    </source>
</reference>
<evidence type="ECO:0000256" key="1">
    <source>
        <dbReference type="ARBA" id="ARBA00022491"/>
    </source>
</evidence>
<keyword evidence="2" id="KW-0805">Transcription regulation</keyword>
<dbReference type="InterPro" id="IPR021153">
    <property type="entry name" value="HrcA_C"/>
</dbReference>
<evidence type="ECO:0000259" key="6">
    <source>
        <dbReference type="Pfam" id="PF08220"/>
    </source>
</evidence>
<dbReference type="Gene3D" id="1.10.10.10">
    <property type="entry name" value="Winged helix-like DNA-binding domain superfamily/Winged helix DNA-binding domain"/>
    <property type="match status" value="1"/>
</dbReference>
<dbReference type="InterPro" id="IPR001034">
    <property type="entry name" value="DeoR_HTH"/>
</dbReference>
<proteinExistence type="predicted"/>
<evidence type="ECO:0000259" key="5">
    <source>
        <dbReference type="Pfam" id="PF01628"/>
    </source>
</evidence>
<gene>
    <name evidence="7" type="ORF">AUJ29_02555</name>
</gene>
<keyword evidence="4" id="KW-0804">Transcription</keyword>
<dbReference type="PANTHER" id="PTHR34824">
    <property type="entry name" value="HEAT-INDUCIBLE TRANSCRIPTION REPRESSOR HRCA"/>
    <property type="match status" value="1"/>
</dbReference>
<keyword evidence="3" id="KW-0346">Stress response</keyword>
<keyword evidence="1" id="KW-0678">Repressor</keyword>
<dbReference type="SUPFAM" id="SSF46785">
    <property type="entry name" value="Winged helix' DNA-binding domain"/>
    <property type="match status" value="1"/>
</dbReference>
<dbReference type="InterPro" id="IPR002571">
    <property type="entry name" value="HrcA"/>
</dbReference>
<name>A0A1J4TZM1_9BACT</name>
<organism evidence="7 8">
    <name type="scientific">Candidatus Kuenenbacteria bacterium CG1_02_38_13</name>
    <dbReference type="NCBI Taxonomy" id="1805235"/>
    <lineage>
        <taxon>Bacteria</taxon>
        <taxon>Candidatus Kueneniibacteriota</taxon>
    </lineage>
</organism>
<dbReference type="SUPFAM" id="SSF55781">
    <property type="entry name" value="GAF domain-like"/>
    <property type="match status" value="1"/>
</dbReference>
<evidence type="ECO:0000313" key="8">
    <source>
        <dbReference type="Proteomes" id="UP000182465"/>
    </source>
</evidence>
<dbReference type="GO" id="GO:0003700">
    <property type="term" value="F:DNA-binding transcription factor activity"/>
    <property type="evidence" value="ECO:0007669"/>
    <property type="project" value="InterPro"/>
</dbReference>
<evidence type="ECO:0000313" key="7">
    <source>
        <dbReference type="EMBL" id="OIO16593.1"/>
    </source>
</evidence>
<sequence>MNARQEKLFKNIIIEHLLSAKAVGSKFLVDKYSMDVSPATIRNDMAELERQGLISRPHTSAGRVPTQKGYEYYVRNYLQAKAVASRDKELLDMLSHEIRTKEPEIVVKNIAEKIAELSNSATIVAFSKNDLFYTGLANLFSQPEFSNFDVVCNISDVIDHLDDVIGSIFDDIEDTQIKIGQNNCFSDKCSSIITRSGDKLFGIFGPMRMDYEKNLALVNYARGLIA</sequence>
<dbReference type="EMBL" id="MNVB01000057">
    <property type="protein sequence ID" value="OIO16593.1"/>
    <property type="molecule type" value="Genomic_DNA"/>
</dbReference>
<dbReference type="PANTHER" id="PTHR34824:SF1">
    <property type="entry name" value="HEAT-INDUCIBLE TRANSCRIPTION REPRESSOR HRCA"/>
    <property type="match status" value="1"/>
</dbReference>
<dbReference type="InterPro" id="IPR036390">
    <property type="entry name" value="WH_DNA-bd_sf"/>
</dbReference>